<dbReference type="Gene3D" id="3.30.70.20">
    <property type="match status" value="2"/>
</dbReference>
<dbReference type="SUPFAM" id="SSF54862">
    <property type="entry name" value="4Fe-4S ferredoxins"/>
    <property type="match status" value="2"/>
</dbReference>
<reference evidence="6" key="1">
    <citation type="submission" date="2023-05" db="EMBL/GenBank/DDBJ databases">
        <title>Comparative genomics of Bacillaceae isolates and their secondary metabolite potential.</title>
        <authorList>
            <person name="Song L."/>
            <person name="Nielsen L.J."/>
            <person name="Mohite O."/>
            <person name="Xu X."/>
            <person name="Weber T."/>
            <person name="Kovacs A.T."/>
        </authorList>
    </citation>
    <scope>NUCLEOTIDE SEQUENCE</scope>
    <source>
        <strain evidence="6">XLM17</strain>
    </source>
</reference>
<dbReference type="Pfam" id="PF13237">
    <property type="entry name" value="Fer4_10"/>
    <property type="match status" value="1"/>
</dbReference>
<keyword evidence="3" id="KW-0408">Iron</keyword>
<dbReference type="RefSeq" id="WP_283935839.1">
    <property type="nucleotide sequence ID" value="NZ_CP126114.1"/>
</dbReference>
<dbReference type="InterPro" id="IPR017896">
    <property type="entry name" value="4Fe4S_Fe-S-bd"/>
</dbReference>
<dbReference type="GO" id="GO:0046872">
    <property type="term" value="F:metal ion binding"/>
    <property type="evidence" value="ECO:0007669"/>
    <property type="project" value="UniProtKB-KW"/>
</dbReference>
<dbReference type="Proteomes" id="UP001178288">
    <property type="component" value="Chromosome"/>
</dbReference>
<keyword evidence="7" id="KW-1185">Reference proteome</keyword>
<dbReference type="InterPro" id="IPR017900">
    <property type="entry name" value="4Fe4S_Fe_S_CS"/>
</dbReference>
<organism evidence="6 7">
    <name type="scientific">Neobacillus novalis</name>
    <dbReference type="NCBI Taxonomy" id="220687"/>
    <lineage>
        <taxon>Bacteria</taxon>
        <taxon>Bacillati</taxon>
        <taxon>Bacillota</taxon>
        <taxon>Bacilli</taxon>
        <taxon>Bacillales</taxon>
        <taxon>Bacillaceae</taxon>
        <taxon>Neobacillus</taxon>
    </lineage>
</organism>
<evidence type="ECO:0000259" key="5">
    <source>
        <dbReference type="PROSITE" id="PS51379"/>
    </source>
</evidence>
<dbReference type="PROSITE" id="PS51379">
    <property type="entry name" value="4FE4S_FER_2"/>
    <property type="match status" value="3"/>
</dbReference>
<dbReference type="PROSITE" id="PS00198">
    <property type="entry name" value="4FE4S_FER_1"/>
    <property type="match status" value="2"/>
</dbReference>
<keyword evidence="4" id="KW-0411">Iron-sulfur</keyword>
<dbReference type="AlphaFoldDB" id="A0AA95MLH1"/>
<dbReference type="PANTHER" id="PTHR43687:SF1">
    <property type="entry name" value="FERREDOXIN III"/>
    <property type="match status" value="1"/>
</dbReference>
<gene>
    <name evidence="6" type="ORF">QNH39_16605</name>
</gene>
<evidence type="ECO:0000313" key="7">
    <source>
        <dbReference type="Proteomes" id="UP001178288"/>
    </source>
</evidence>
<name>A0AA95MLH1_9BACI</name>
<evidence type="ECO:0000256" key="4">
    <source>
        <dbReference type="ARBA" id="ARBA00023014"/>
    </source>
</evidence>
<dbReference type="PANTHER" id="PTHR43687">
    <property type="entry name" value="ADENYLYLSULFATE REDUCTASE, BETA SUBUNIT"/>
    <property type="match status" value="1"/>
</dbReference>
<dbReference type="InterPro" id="IPR050572">
    <property type="entry name" value="Fe-S_Ferredoxin"/>
</dbReference>
<dbReference type="EMBL" id="CP126114">
    <property type="protein sequence ID" value="WHY84278.1"/>
    <property type="molecule type" value="Genomic_DNA"/>
</dbReference>
<evidence type="ECO:0000313" key="6">
    <source>
        <dbReference type="EMBL" id="WHY84278.1"/>
    </source>
</evidence>
<feature type="domain" description="4Fe-4S ferredoxin-type" evidence="5">
    <location>
        <begin position="193"/>
        <end position="221"/>
    </location>
</feature>
<feature type="domain" description="4Fe-4S ferredoxin-type" evidence="5">
    <location>
        <begin position="222"/>
        <end position="251"/>
    </location>
</feature>
<accession>A0AA95MLH1</accession>
<sequence length="298" mass="34444">MILNWLESLHADVKITEKCSRQRNYRSTCTVCAQACKLEAISFIERTLVIDSQRCNSCGDCIIACPLSAMKGLAVTREFVHTSLIYSEAYTPTEKELLIYKKRGLNAIQITDIPLNEQWVLALNETNRILKLLGEKPIEVVQNSKEEKLSRRALFSSLQKEGEQLARSMAPVSWKMEEDEWNLTKYYQDFQFYFVEMDQHKCTLCQACFSFCPQKVFRLEDSVLQIHHVKCVNCTACTDICPEEAIRIRPEIKGKSVTVESFFTKKCRDCGQIFSSFKKGKEKCHICVNRDPEWLSPY</sequence>
<keyword evidence="2" id="KW-0479">Metal-binding</keyword>
<dbReference type="GO" id="GO:0051539">
    <property type="term" value="F:4 iron, 4 sulfur cluster binding"/>
    <property type="evidence" value="ECO:0007669"/>
    <property type="project" value="UniProtKB-KW"/>
</dbReference>
<feature type="domain" description="4Fe-4S ferredoxin-type" evidence="5">
    <location>
        <begin position="46"/>
        <end position="75"/>
    </location>
</feature>
<keyword evidence="1" id="KW-0004">4Fe-4S</keyword>
<dbReference type="KEGG" id="nnv:QNH39_16605"/>
<evidence type="ECO:0000256" key="2">
    <source>
        <dbReference type="ARBA" id="ARBA00022723"/>
    </source>
</evidence>
<evidence type="ECO:0000256" key="3">
    <source>
        <dbReference type="ARBA" id="ARBA00023004"/>
    </source>
</evidence>
<proteinExistence type="predicted"/>
<evidence type="ECO:0000256" key="1">
    <source>
        <dbReference type="ARBA" id="ARBA00022485"/>
    </source>
</evidence>
<protein>
    <submittedName>
        <fullName evidence="6">4Fe-4S dicluster domain-containing protein</fullName>
    </submittedName>
</protein>